<evidence type="ECO:0000256" key="3">
    <source>
        <dbReference type="ARBA" id="ARBA00009562"/>
    </source>
</evidence>
<dbReference type="Pfam" id="PF04715">
    <property type="entry name" value="Anth_synt_I_N"/>
    <property type="match status" value="1"/>
</dbReference>
<dbReference type="Pfam" id="PF00425">
    <property type="entry name" value="Chorismate_bind"/>
    <property type="match status" value="1"/>
</dbReference>
<comment type="pathway">
    <text evidence="2 15">Amino-acid biosynthesis; L-tryptophan biosynthesis; L-tryptophan from chorismate: step 1/5.</text>
</comment>
<evidence type="ECO:0000259" key="16">
    <source>
        <dbReference type="Pfam" id="PF00425"/>
    </source>
</evidence>
<dbReference type="InterPro" id="IPR015890">
    <property type="entry name" value="Chorismate_C"/>
</dbReference>
<evidence type="ECO:0000256" key="6">
    <source>
        <dbReference type="ARBA" id="ARBA00020653"/>
    </source>
</evidence>
<accession>A0A1M4SXJ9</accession>
<keyword evidence="10 15" id="KW-0460">Magnesium</keyword>
<dbReference type="InterPro" id="IPR005801">
    <property type="entry name" value="ADC_synthase"/>
</dbReference>
<evidence type="ECO:0000256" key="10">
    <source>
        <dbReference type="ARBA" id="ARBA00022842"/>
    </source>
</evidence>
<comment type="similarity">
    <text evidence="3 15">Belongs to the anthranilate synthase component I family.</text>
</comment>
<feature type="domain" description="Chorismate-utilising enzyme C-terminal" evidence="16">
    <location>
        <begin position="219"/>
        <end position="472"/>
    </location>
</feature>
<evidence type="ECO:0000256" key="13">
    <source>
        <dbReference type="ARBA" id="ARBA00025634"/>
    </source>
</evidence>
<keyword evidence="8 15" id="KW-0479">Metal-binding</keyword>
<evidence type="ECO:0000313" key="19">
    <source>
        <dbReference type="Proteomes" id="UP000184041"/>
    </source>
</evidence>
<dbReference type="AlphaFoldDB" id="A0A1M4SXJ9"/>
<dbReference type="EC" id="4.1.3.27" evidence="5 15"/>
<proteinExistence type="inferred from homology"/>
<evidence type="ECO:0000256" key="7">
    <source>
        <dbReference type="ARBA" id="ARBA00022605"/>
    </source>
</evidence>
<dbReference type="SUPFAM" id="SSF56322">
    <property type="entry name" value="ADC synthase"/>
    <property type="match status" value="1"/>
</dbReference>
<evidence type="ECO:0000256" key="1">
    <source>
        <dbReference type="ARBA" id="ARBA00001946"/>
    </source>
</evidence>
<feature type="domain" description="Anthranilate synthase component I N-terminal" evidence="17">
    <location>
        <begin position="25"/>
        <end position="165"/>
    </location>
</feature>
<evidence type="ECO:0000256" key="11">
    <source>
        <dbReference type="ARBA" id="ARBA00023141"/>
    </source>
</evidence>
<dbReference type="NCBIfam" id="TIGR00564">
    <property type="entry name" value="trpE_most"/>
    <property type="match status" value="1"/>
</dbReference>
<name>A0A1M4SXJ9_9BACT</name>
<evidence type="ECO:0000256" key="4">
    <source>
        <dbReference type="ARBA" id="ARBA00011575"/>
    </source>
</evidence>
<evidence type="ECO:0000256" key="15">
    <source>
        <dbReference type="RuleBase" id="RU364045"/>
    </source>
</evidence>
<keyword evidence="9 15" id="KW-0822">Tryptophan biosynthesis</keyword>
<keyword evidence="7 15" id="KW-0028">Amino-acid biosynthesis</keyword>
<dbReference type="PRINTS" id="PR00095">
    <property type="entry name" value="ANTSNTHASEI"/>
</dbReference>
<evidence type="ECO:0000259" key="17">
    <source>
        <dbReference type="Pfam" id="PF04715"/>
    </source>
</evidence>
<dbReference type="InterPro" id="IPR005256">
    <property type="entry name" value="Anth_synth_I_PabB"/>
</dbReference>
<comment type="function">
    <text evidence="13 15">Part of a heterotetrameric complex that catalyzes the two-step biosynthesis of anthranilate, an intermediate in the biosynthesis of L-tryptophan. In the first step, the glutamine-binding beta subunit (TrpG) of anthranilate synthase (AS) provides the glutamine amidotransferase activity which generates ammonia as a substrate that, along with chorismate, is used in the second step, catalyzed by the large alpha subunit of AS (TrpE) to produce anthranilate. In the absence of TrpG, TrpE can synthesize anthranilate directly from chorismate and high concentrations of ammonia.</text>
</comment>
<organism evidence="18 19">
    <name type="scientific">Fodinibius roseus</name>
    <dbReference type="NCBI Taxonomy" id="1194090"/>
    <lineage>
        <taxon>Bacteria</taxon>
        <taxon>Pseudomonadati</taxon>
        <taxon>Balneolota</taxon>
        <taxon>Balneolia</taxon>
        <taxon>Balneolales</taxon>
        <taxon>Balneolaceae</taxon>
        <taxon>Fodinibius</taxon>
    </lineage>
</organism>
<gene>
    <name evidence="15" type="primary">trpE</name>
    <name evidence="18" type="ORF">SAMN05443144_101149</name>
</gene>
<dbReference type="GO" id="GO:0004049">
    <property type="term" value="F:anthranilate synthase activity"/>
    <property type="evidence" value="ECO:0007669"/>
    <property type="project" value="UniProtKB-EC"/>
</dbReference>
<dbReference type="PANTHER" id="PTHR11236">
    <property type="entry name" value="AMINOBENZOATE/ANTHRANILATE SYNTHASE"/>
    <property type="match status" value="1"/>
</dbReference>
<evidence type="ECO:0000256" key="8">
    <source>
        <dbReference type="ARBA" id="ARBA00022723"/>
    </source>
</evidence>
<keyword evidence="19" id="KW-1185">Reference proteome</keyword>
<evidence type="ECO:0000256" key="5">
    <source>
        <dbReference type="ARBA" id="ARBA00012266"/>
    </source>
</evidence>
<sequence>MQLDEFKQLAKNFTAVPVYRTLMADILTPVSLFLKLREQSRYPFLLESVEGGEQLARYSFLGRNPYQVLKYEEQEVSLRKGSEVTILDQSYFEALKELTTQHSEPKLPNLPRLTGGAVGFSSYDTVREVEELPRAPEADVEIPEAIWAFYDEVFAFDHVKQQVIIVKTVFVDKEAESDDKYHRAQQRLDELETLVLQPNPVTDYSFSIDPGSLTSNIEQSAFESMVRQAKDYIYEGDIFQVVLSQRFECDFEGDRFMLYRALRMVNPSPYLFFLDFEDFALVGSSPEVLVRVQDSTAQLLPIAGTRPRGDTEEADRALEEELKNDPKEIAEHVMLVDLGRNDLSRVCRPGTVKPVREQVIERYSHVMHIVSDVKGQLAEDQTSVDALMQCFPAGTVSGAPKIRAMEIIDELEPTRRGPYAGAVGYFDFSGNMDTCIVIRTMLVTDSRVYIQAGAGIVADSDPEKEYLETKDKAGALVEALSVALTIRASGNT</sequence>
<dbReference type="GO" id="GO:0000162">
    <property type="term" value="P:L-tryptophan biosynthetic process"/>
    <property type="evidence" value="ECO:0007669"/>
    <property type="project" value="UniProtKB-UniPathway"/>
</dbReference>
<keyword evidence="11 15" id="KW-0057">Aromatic amino acid biosynthesis</keyword>
<reference evidence="18 19" key="1">
    <citation type="submission" date="2016-11" db="EMBL/GenBank/DDBJ databases">
        <authorList>
            <person name="Jaros S."/>
            <person name="Januszkiewicz K."/>
            <person name="Wedrychowicz H."/>
        </authorList>
    </citation>
    <scope>NUCLEOTIDE SEQUENCE [LARGE SCALE GENOMIC DNA]</scope>
    <source>
        <strain evidence="18 19">DSM 21986</strain>
    </source>
</reference>
<evidence type="ECO:0000256" key="9">
    <source>
        <dbReference type="ARBA" id="ARBA00022822"/>
    </source>
</evidence>
<dbReference type="Gene3D" id="3.60.120.10">
    <property type="entry name" value="Anthranilate synthase"/>
    <property type="match status" value="1"/>
</dbReference>
<dbReference type="InterPro" id="IPR006805">
    <property type="entry name" value="Anth_synth_I_N"/>
</dbReference>
<comment type="subunit">
    <text evidence="4 15">Heterotetramer consisting of two non-identical subunits: a beta subunit (TrpG) and a large alpha subunit (TrpE).</text>
</comment>
<evidence type="ECO:0000313" key="18">
    <source>
        <dbReference type="EMBL" id="SHE36951.1"/>
    </source>
</evidence>
<protein>
    <recommendedName>
        <fullName evidence="6 15">Anthranilate synthase component 1</fullName>
        <ecNumber evidence="5 15">4.1.3.27</ecNumber>
    </recommendedName>
</protein>
<evidence type="ECO:0000256" key="14">
    <source>
        <dbReference type="ARBA" id="ARBA00047683"/>
    </source>
</evidence>
<evidence type="ECO:0000256" key="12">
    <source>
        <dbReference type="ARBA" id="ARBA00023239"/>
    </source>
</evidence>
<dbReference type="RefSeq" id="WP_073058900.1">
    <property type="nucleotide sequence ID" value="NZ_FQUS01000001.1"/>
</dbReference>
<dbReference type="InterPro" id="IPR019999">
    <property type="entry name" value="Anth_synth_I-like"/>
</dbReference>
<keyword evidence="12 15" id="KW-0456">Lyase</keyword>
<dbReference type="PANTHER" id="PTHR11236:SF48">
    <property type="entry name" value="ISOCHORISMATE SYNTHASE MENF"/>
    <property type="match status" value="1"/>
</dbReference>
<comment type="catalytic activity">
    <reaction evidence="14 15">
        <text>chorismate + L-glutamine = anthranilate + pyruvate + L-glutamate + H(+)</text>
        <dbReference type="Rhea" id="RHEA:21732"/>
        <dbReference type="ChEBI" id="CHEBI:15361"/>
        <dbReference type="ChEBI" id="CHEBI:15378"/>
        <dbReference type="ChEBI" id="CHEBI:16567"/>
        <dbReference type="ChEBI" id="CHEBI:29748"/>
        <dbReference type="ChEBI" id="CHEBI:29985"/>
        <dbReference type="ChEBI" id="CHEBI:58359"/>
        <dbReference type="EC" id="4.1.3.27"/>
    </reaction>
</comment>
<dbReference type="Proteomes" id="UP000184041">
    <property type="component" value="Unassembled WGS sequence"/>
</dbReference>
<dbReference type="EMBL" id="FQUS01000001">
    <property type="protein sequence ID" value="SHE36951.1"/>
    <property type="molecule type" value="Genomic_DNA"/>
</dbReference>
<comment type="cofactor">
    <cofactor evidence="1 15">
        <name>Mg(2+)</name>
        <dbReference type="ChEBI" id="CHEBI:18420"/>
    </cofactor>
</comment>
<dbReference type="GO" id="GO:0046872">
    <property type="term" value="F:metal ion binding"/>
    <property type="evidence" value="ECO:0007669"/>
    <property type="project" value="UniProtKB-KW"/>
</dbReference>
<dbReference type="OrthoDB" id="9803598at2"/>
<evidence type="ECO:0000256" key="2">
    <source>
        <dbReference type="ARBA" id="ARBA00004873"/>
    </source>
</evidence>
<dbReference type="UniPathway" id="UPA00035">
    <property type="reaction ID" value="UER00040"/>
</dbReference>
<dbReference type="STRING" id="1194090.SAMN05443144_101149"/>